<reference evidence="1 2" key="1">
    <citation type="submission" date="2011-08" db="EMBL/GenBank/DDBJ databases">
        <authorList>
            <person name="Weinstock G."/>
            <person name="Sodergren E."/>
            <person name="Clifton S."/>
            <person name="Fulton L."/>
            <person name="Fulton B."/>
            <person name="Courtney L."/>
            <person name="Fronick C."/>
            <person name="Harrison M."/>
            <person name="Strong C."/>
            <person name="Farmer C."/>
            <person name="Delahaunty K."/>
            <person name="Markovic C."/>
            <person name="Hall O."/>
            <person name="Minx P."/>
            <person name="Tomlinson C."/>
            <person name="Mitreva M."/>
            <person name="Hou S."/>
            <person name="Chen J."/>
            <person name="Wollam A."/>
            <person name="Pepin K.H."/>
            <person name="Johnson M."/>
            <person name="Bhonagiri V."/>
            <person name="Zhang X."/>
            <person name="Suruliraj S."/>
            <person name="Warren W."/>
            <person name="Chinwalla A."/>
            <person name="Mardis E.R."/>
            <person name="Wilson R.K."/>
        </authorList>
    </citation>
    <scope>NUCLEOTIDE SEQUENCE [LARGE SCALE GENOMIC DNA]</scope>
    <source>
        <strain evidence="1 2">DP7</strain>
    </source>
</reference>
<name>G9XSY3_DESHA</name>
<evidence type="ECO:0000313" key="2">
    <source>
        <dbReference type="Proteomes" id="UP000004416"/>
    </source>
</evidence>
<dbReference type="EMBL" id="AFZX01000106">
    <property type="protein sequence ID" value="EHL05160.1"/>
    <property type="molecule type" value="Genomic_DNA"/>
</dbReference>
<gene>
    <name evidence="1" type="ORF">HMPREF0322_04089</name>
</gene>
<evidence type="ECO:0000313" key="1">
    <source>
        <dbReference type="EMBL" id="EHL05160.1"/>
    </source>
</evidence>
<organism evidence="1 2">
    <name type="scientific">Desulfitobacterium hafniense DP7</name>
    <dbReference type="NCBI Taxonomy" id="537010"/>
    <lineage>
        <taxon>Bacteria</taxon>
        <taxon>Bacillati</taxon>
        <taxon>Bacillota</taxon>
        <taxon>Clostridia</taxon>
        <taxon>Eubacteriales</taxon>
        <taxon>Desulfitobacteriaceae</taxon>
        <taxon>Desulfitobacterium</taxon>
    </lineage>
</organism>
<accession>G9XSY3</accession>
<dbReference type="Proteomes" id="UP000004416">
    <property type="component" value="Unassembled WGS sequence"/>
</dbReference>
<comment type="caution">
    <text evidence="1">The sequence shown here is derived from an EMBL/GenBank/DDBJ whole genome shotgun (WGS) entry which is preliminary data.</text>
</comment>
<proteinExistence type="predicted"/>
<protein>
    <submittedName>
        <fullName evidence="1">Uncharacterized protein</fullName>
    </submittedName>
</protein>
<sequence length="42" mass="4519">MILKEVVFKPCCIPSSVAFVLAAVRALTGLCQTIILLSIDIK</sequence>
<dbReference type="AlphaFoldDB" id="G9XSY3"/>
<dbReference type="HOGENOM" id="CLU_3250469_0_0_9"/>